<feature type="region of interest" description="Disordered" evidence="5">
    <location>
        <begin position="703"/>
        <end position="775"/>
    </location>
</feature>
<protein>
    <recommendedName>
        <fullName evidence="6">MYND-type domain-containing protein</fullName>
    </recommendedName>
</protein>
<evidence type="ECO:0000256" key="4">
    <source>
        <dbReference type="PROSITE-ProRule" id="PRU00134"/>
    </source>
</evidence>
<proteinExistence type="predicted"/>
<gene>
    <name evidence="7" type="ORF">GPM918_LOCUS7270</name>
    <name evidence="8" type="ORF">OVA965_LOCUS13056</name>
    <name evidence="9" type="ORF">SRO942_LOCUS7270</name>
    <name evidence="10" type="ORF">TMI583_LOCUS13060</name>
</gene>
<keyword evidence="3" id="KW-0862">Zinc</keyword>
<evidence type="ECO:0000259" key="6">
    <source>
        <dbReference type="PROSITE" id="PS50865"/>
    </source>
</evidence>
<keyword evidence="1" id="KW-0479">Metal-binding</keyword>
<evidence type="ECO:0000313" key="8">
    <source>
        <dbReference type="EMBL" id="CAF0970181.1"/>
    </source>
</evidence>
<accession>A0A813XZJ2</accession>
<evidence type="ECO:0000256" key="3">
    <source>
        <dbReference type="ARBA" id="ARBA00022833"/>
    </source>
</evidence>
<organism evidence="7 11">
    <name type="scientific">Didymodactylos carnosus</name>
    <dbReference type="NCBI Taxonomy" id="1234261"/>
    <lineage>
        <taxon>Eukaryota</taxon>
        <taxon>Metazoa</taxon>
        <taxon>Spiralia</taxon>
        <taxon>Gnathifera</taxon>
        <taxon>Rotifera</taxon>
        <taxon>Eurotatoria</taxon>
        <taxon>Bdelloidea</taxon>
        <taxon>Philodinida</taxon>
        <taxon>Philodinidae</taxon>
        <taxon>Didymodactylos</taxon>
    </lineage>
</organism>
<feature type="region of interest" description="Disordered" evidence="5">
    <location>
        <begin position="634"/>
        <end position="658"/>
    </location>
</feature>
<dbReference type="EMBL" id="CAJNOQ010001178">
    <property type="protein sequence ID" value="CAF0874386.1"/>
    <property type="molecule type" value="Genomic_DNA"/>
</dbReference>
<dbReference type="InterPro" id="IPR002893">
    <property type="entry name" value="Znf_MYND"/>
</dbReference>
<evidence type="ECO:0000313" key="9">
    <source>
        <dbReference type="EMBL" id="CAF3661451.1"/>
    </source>
</evidence>
<dbReference type="AlphaFoldDB" id="A0A813XZJ2"/>
<name>A0A813XZJ2_9BILA</name>
<dbReference type="OrthoDB" id="10035001at2759"/>
<feature type="compositionally biased region" description="Polar residues" evidence="5">
    <location>
        <begin position="715"/>
        <end position="731"/>
    </location>
</feature>
<dbReference type="EMBL" id="CAJOBC010001178">
    <property type="protein sequence ID" value="CAF3661451.1"/>
    <property type="molecule type" value="Genomic_DNA"/>
</dbReference>
<evidence type="ECO:0000313" key="7">
    <source>
        <dbReference type="EMBL" id="CAF0874386.1"/>
    </source>
</evidence>
<dbReference type="PROSITE" id="PS50865">
    <property type="entry name" value="ZF_MYND_2"/>
    <property type="match status" value="1"/>
</dbReference>
<sequence length="865" mass="100439">MQCLASNKSTLTALAGNTLFGNESVLTNDIEGIDIVQFADGWFSYPELNLFDSDVLIDALTLRNVKDKLSPWSPTIDNRLSVPITDTASRQLEALFNLSQLLFGLSRAELSNYTFRDLQLGHSPKAFRQTGFKKFSKDDVIDFYQCFQDVVYDAVEAGAVDIVFLMYKDPRLRLVKQKCLDFLSNITTPCDIARSLLQEQTWFLDQLMIGIRDGQLIEEKIPSLSVIIRLCKIIVEQNLIQYYSHLIDMQYIDILIDLFENLEYKTSAYLPYFIKMESLCLQCLTILFQCPEHVDMWSERAQIRLVNYCCTIMHKAALGGQQHQQHNQDINHILYAEQKSTTHSLGYSILTFLHIVRCKKDIMTFYKENMHFRELLIALRHKYGPNTLYKIKDPSIYYALSHVICVMFDYKTKRHKKQHRQQQQLLGETDDDMNNNKFRKCSNPMCQRIENEHNVFYQCQSCQRMAYCSHYCRDVHWTLKHSKSCQNIISEHKQDDVVLELETEYINPHNTTPASTSEDSPIDCTVFDTVPIQTTQSVIVVEGKDEEEEPEYKTCVSTRRPLKTSTTTDLTSVIDKNEQSSQLRVEEDFEHMKRFVANTLEDNTTELEEKEEIVPVKERSIQLHSLNYTANTCSTRNHEHLSSDSDDSSSGSGDEDEILNHADAQPVNCFEQQYQQYHVKAILHRPSTQRTLRFPLTRIDHSKPLQQQQQQQQQRPSTHQNRRSSTTTKRYISTPKRTTKHQRPNHYHHHSSGGSTRTHHDSDSRSSSNSQNKKQKYTVNNRLYQQIHQSQQLRPPVPPLHHHHSRRKIHHDNINLSQLSALNNASVTSQFVNITQADIPKAIEEKINKNKHQTGKKKHKKCVIS</sequence>
<evidence type="ECO:0000256" key="2">
    <source>
        <dbReference type="ARBA" id="ARBA00022771"/>
    </source>
</evidence>
<evidence type="ECO:0000313" key="10">
    <source>
        <dbReference type="EMBL" id="CAF3741622.1"/>
    </source>
</evidence>
<dbReference type="Proteomes" id="UP000663829">
    <property type="component" value="Unassembled WGS sequence"/>
</dbReference>
<evidence type="ECO:0000256" key="1">
    <source>
        <dbReference type="ARBA" id="ARBA00022723"/>
    </source>
</evidence>
<comment type="caution">
    <text evidence="7">The sequence shown here is derived from an EMBL/GenBank/DDBJ whole genome shotgun (WGS) entry which is preliminary data.</text>
</comment>
<reference evidence="7" key="1">
    <citation type="submission" date="2021-02" db="EMBL/GenBank/DDBJ databases">
        <authorList>
            <person name="Nowell W R."/>
        </authorList>
    </citation>
    <scope>NUCLEOTIDE SEQUENCE</scope>
</reference>
<feature type="domain" description="MYND-type" evidence="6">
    <location>
        <begin position="443"/>
        <end position="485"/>
    </location>
</feature>
<dbReference type="SUPFAM" id="SSF144232">
    <property type="entry name" value="HIT/MYND zinc finger-like"/>
    <property type="match status" value="1"/>
</dbReference>
<dbReference type="Proteomes" id="UP000677228">
    <property type="component" value="Unassembled WGS sequence"/>
</dbReference>
<dbReference type="EMBL" id="CAJNOK010005369">
    <property type="protein sequence ID" value="CAF0970181.1"/>
    <property type="molecule type" value="Genomic_DNA"/>
</dbReference>
<evidence type="ECO:0000313" key="11">
    <source>
        <dbReference type="Proteomes" id="UP000663829"/>
    </source>
</evidence>
<keyword evidence="11" id="KW-1185">Reference proteome</keyword>
<keyword evidence="2 4" id="KW-0863">Zinc-finger</keyword>
<dbReference type="Proteomes" id="UP000681722">
    <property type="component" value="Unassembled WGS sequence"/>
</dbReference>
<feature type="compositionally biased region" description="Basic residues" evidence="5">
    <location>
        <begin position="737"/>
        <end position="751"/>
    </location>
</feature>
<dbReference type="Proteomes" id="UP000682733">
    <property type="component" value="Unassembled WGS sequence"/>
</dbReference>
<dbReference type="EMBL" id="CAJOBA010005375">
    <property type="protein sequence ID" value="CAF3741622.1"/>
    <property type="molecule type" value="Genomic_DNA"/>
</dbReference>
<dbReference type="GO" id="GO:0008270">
    <property type="term" value="F:zinc ion binding"/>
    <property type="evidence" value="ECO:0007669"/>
    <property type="project" value="UniProtKB-KW"/>
</dbReference>
<evidence type="ECO:0000256" key="5">
    <source>
        <dbReference type="SAM" id="MobiDB-lite"/>
    </source>
</evidence>